<dbReference type="PANTHER" id="PTHR33430">
    <property type="entry name" value="MATERNAL EFFECT EMBRYO ARREST PROTEIN"/>
    <property type="match status" value="1"/>
</dbReference>
<keyword evidence="1" id="KW-0812">Transmembrane</keyword>
<dbReference type="PANTHER" id="PTHR33430:SF7">
    <property type="entry name" value="OS07G0240400 PROTEIN"/>
    <property type="match status" value="1"/>
</dbReference>
<dbReference type="Proteomes" id="UP000230069">
    <property type="component" value="Unassembled WGS sequence"/>
</dbReference>
<feature type="transmembrane region" description="Helical" evidence="1">
    <location>
        <begin position="75"/>
        <end position="95"/>
    </location>
</feature>
<proteinExistence type="predicted"/>
<organism evidence="2 3">
    <name type="scientific">Aquilegia coerulea</name>
    <name type="common">Rocky mountain columbine</name>
    <dbReference type="NCBI Taxonomy" id="218851"/>
    <lineage>
        <taxon>Eukaryota</taxon>
        <taxon>Viridiplantae</taxon>
        <taxon>Streptophyta</taxon>
        <taxon>Embryophyta</taxon>
        <taxon>Tracheophyta</taxon>
        <taxon>Spermatophyta</taxon>
        <taxon>Magnoliopsida</taxon>
        <taxon>Ranunculales</taxon>
        <taxon>Ranunculaceae</taxon>
        <taxon>Thalictroideae</taxon>
        <taxon>Aquilegia</taxon>
    </lineage>
</organism>
<gene>
    <name evidence="2" type="ORF">AQUCO_00400674v1</name>
</gene>
<dbReference type="EMBL" id="KZ305021">
    <property type="protein sequence ID" value="PIA59958.1"/>
    <property type="molecule type" value="Genomic_DNA"/>
</dbReference>
<feature type="non-terminal residue" evidence="2">
    <location>
        <position position="1"/>
    </location>
</feature>
<sequence length="197" mass="21954">HFAILMNMELERENEPNRKLTSVYLAALDGAVNVNSLFMLAVFLGLAWNPPFDPNYSMIDDKRCFPGPKVAQDVISFQVFSFASFLFSSLIALSLKQVLKISRRSHRGDESINMRIMKARINKTFLRVGILAISAGSVFGCGFLVLAMINVIQLKLGKLNCPNSNYTISAIVPLVIFVPGALLIYVCLILYATRIYL</sequence>
<reference evidence="2 3" key="1">
    <citation type="submission" date="2017-09" db="EMBL/GenBank/DDBJ databases">
        <title>WGS assembly of Aquilegia coerulea Goldsmith.</title>
        <authorList>
            <person name="Hodges S."/>
            <person name="Kramer E."/>
            <person name="Nordborg M."/>
            <person name="Tomkins J."/>
            <person name="Borevitz J."/>
            <person name="Derieg N."/>
            <person name="Yan J."/>
            <person name="Mihaltcheva S."/>
            <person name="Hayes R.D."/>
            <person name="Rokhsar D."/>
        </authorList>
    </citation>
    <scope>NUCLEOTIDE SEQUENCE [LARGE SCALE GENOMIC DNA]</scope>
    <source>
        <strain evidence="3">cv. Goldsmith</strain>
    </source>
</reference>
<keyword evidence="1" id="KW-0472">Membrane</keyword>
<dbReference type="FunCoup" id="A0A2G5EW38">
    <property type="interactions" value="1681"/>
</dbReference>
<feature type="transmembrane region" description="Helical" evidence="1">
    <location>
        <begin position="21"/>
        <end position="48"/>
    </location>
</feature>
<dbReference type="AlphaFoldDB" id="A0A2G5EW38"/>
<dbReference type="STRING" id="218851.A0A2G5EW38"/>
<feature type="transmembrane region" description="Helical" evidence="1">
    <location>
        <begin position="124"/>
        <end position="148"/>
    </location>
</feature>
<name>A0A2G5EW38_AQUCA</name>
<evidence type="ECO:0000256" key="1">
    <source>
        <dbReference type="SAM" id="Phobius"/>
    </source>
</evidence>
<protein>
    <submittedName>
        <fullName evidence="2">Uncharacterized protein</fullName>
    </submittedName>
</protein>
<accession>A0A2G5EW38</accession>
<keyword evidence="3" id="KW-1185">Reference proteome</keyword>
<dbReference type="InParanoid" id="A0A2G5EW38"/>
<evidence type="ECO:0000313" key="2">
    <source>
        <dbReference type="EMBL" id="PIA59958.1"/>
    </source>
</evidence>
<feature type="transmembrane region" description="Helical" evidence="1">
    <location>
        <begin position="168"/>
        <end position="192"/>
    </location>
</feature>
<evidence type="ECO:0000313" key="3">
    <source>
        <dbReference type="Proteomes" id="UP000230069"/>
    </source>
</evidence>
<dbReference type="OrthoDB" id="666653at2759"/>
<keyword evidence="1" id="KW-1133">Transmembrane helix</keyword>